<protein>
    <submittedName>
        <fullName evidence="1">Uncharacterized protein</fullName>
    </submittedName>
</protein>
<gene>
    <name evidence="1" type="ORF">APZ41_018385</name>
</gene>
<dbReference type="EMBL" id="LLWF02000096">
    <property type="protein sequence ID" value="ONH81708.1"/>
    <property type="molecule type" value="Genomic_DNA"/>
</dbReference>
<organism evidence="1 2">
    <name type="scientific">Roseomonas mucosa</name>
    <dbReference type="NCBI Taxonomy" id="207340"/>
    <lineage>
        <taxon>Bacteria</taxon>
        <taxon>Pseudomonadati</taxon>
        <taxon>Pseudomonadota</taxon>
        <taxon>Alphaproteobacteria</taxon>
        <taxon>Acetobacterales</taxon>
        <taxon>Roseomonadaceae</taxon>
        <taxon>Roseomonas</taxon>
    </lineage>
</organism>
<evidence type="ECO:0000313" key="1">
    <source>
        <dbReference type="EMBL" id="ONH81708.1"/>
    </source>
</evidence>
<dbReference type="AlphaFoldDB" id="A0A1S8D282"/>
<feature type="non-terminal residue" evidence="1">
    <location>
        <position position="63"/>
    </location>
</feature>
<comment type="caution">
    <text evidence="1">The sequence shown here is derived from an EMBL/GenBank/DDBJ whole genome shotgun (WGS) entry which is preliminary data.</text>
</comment>
<accession>A0A1S8D282</accession>
<evidence type="ECO:0000313" key="2">
    <source>
        <dbReference type="Proteomes" id="UP000054844"/>
    </source>
</evidence>
<proteinExistence type="predicted"/>
<dbReference type="Proteomes" id="UP000054844">
    <property type="component" value="Unassembled WGS sequence"/>
</dbReference>
<keyword evidence="2" id="KW-1185">Reference proteome</keyword>
<reference evidence="1" key="1">
    <citation type="submission" date="2016-12" db="EMBL/GenBank/DDBJ databases">
        <title>Draft genome sequence of Roseomonas mucosa strain AU37, isolated from a peripheral intravenous catheter.</title>
        <authorList>
            <person name="Choudhury M.A."/>
            <person name="Sidjabat H.E."/>
            <person name="Wailan A.M."/>
            <person name="Zhang L."/>
            <person name="Marsh N.M."/>
            <person name="Rickard C.M."/>
            <person name="Davies M."/>
            <person name="Mcmillan D.J."/>
        </authorList>
    </citation>
    <scope>NUCLEOTIDE SEQUENCE [LARGE SCALE GENOMIC DNA]</scope>
    <source>
        <strain evidence="1">AU37</strain>
    </source>
</reference>
<name>A0A1S8D282_9PROT</name>
<sequence length="63" mass="6952">MRAVEMTDHRHGVGEIVPSLLAQLPKAERIRVISGDGAGIVTLASSGWNELVRRSWRHAVRAH</sequence>